<dbReference type="GO" id="GO:0006950">
    <property type="term" value="P:response to stress"/>
    <property type="evidence" value="ECO:0007669"/>
    <property type="project" value="TreeGrafter"/>
</dbReference>
<reference evidence="3" key="1">
    <citation type="submission" date="2018-09" db="EMBL/GenBank/DDBJ databases">
        <title>Acidovorax cavernicola nov. sp. isolated from Gruta de las Maravillas (Aracena, Spain).</title>
        <authorList>
            <person name="Jurado V."/>
            <person name="Gutierrez-Patricio S."/>
            <person name="Gonzalez-Pimentel J.L."/>
            <person name="Miller A.Z."/>
            <person name="Laiz L."/>
            <person name="Saiz-Jimenez C."/>
        </authorList>
    </citation>
    <scope>NUCLEOTIDE SEQUENCE [LARGE SCALE GENOMIC DNA]</scope>
    <source>
        <strain evidence="3">1011MAR3C25</strain>
    </source>
</reference>
<dbReference type="PROSITE" id="PS50995">
    <property type="entry name" value="HTH_MARR_2"/>
    <property type="match status" value="1"/>
</dbReference>
<dbReference type="Proteomes" id="UP000284202">
    <property type="component" value="Unassembled WGS sequence"/>
</dbReference>
<dbReference type="PANTHER" id="PTHR33164:SF43">
    <property type="entry name" value="HTH-TYPE TRANSCRIPTIONAL REPRESSOR YETL"/>
    <property type="match status" value="1"/>
</dbReference>
<name>A0A418T851_9RHOB</name>
<sequence length="167" mass="19062">MLEGKQPDEKQDFASSDDGALAVRRLKLWIRMLGVTRLVENQLREFLRVGHDTTLPRFDVMATLHRRRDGLSMTELSRTLLISNGNATAVVDRLVRDGLVRRIHSDTDRRRVTVILTPEGVTQFEALAVRHRATIDRLFAQLDDEDLDMMRDVLRRLRGDLTGESGG</sequence>
<gene>
    <name evidence="2" type="ORF">D3P04_01935</name>
</gene>
<accession>A0A418T851</accession>
<dbReference type="RefSeq" id="WP_119745334.1">
    <property type="nucleotide sequence ID" value="NZ_QZCG01000001.1"/>
</dbReference>
<comment type="caution">
    <text evidence="2">The sequence shown here is derived from an EMBL/GenBank/DDBJ whole genome shotgun (WGS) entry which is preliminary data.</text>
</comment>
<proteinExistence type="predicted"/>
<dbReference type="SUPFAM" id="SSF46785">
    <property type="entry name" value="Winged helix' DNA-binding domain"/>
    <property type="match status" value="1"/>
</dbReference>
<dbReference type="PRINTS" id="PR00598">
    <property type="entry name" value="HTHMARR"/>
</dbReference>
<dbReference type="SMART" id="SM00347">
    <property type="entry name" value="HTH_MARR"/>
    <property type="match status" value="1"/>
</dbReference>
<dbReference type="EMBL" id="QZCG01000001">
    <property type="protein sequence ID" value="RJE89414.1"/>
    <property type="molecule type" value="Genomic_DNA"/>
</dbReference>
<feature type="domain" description="HTH marR-type" evidence="1">
    <location>
        <begin position="25"/>
        <end position="159"/>
    </location>
</feature>
<dbReference type="InterPro" id="IPR000835">
    <property type="entry name" value="HTH_MarR-typ"/>
</dbReference>
<organism evidence="2 3">
    <name type="scientific">Paracoccus onubensis</name>
    <dbReference type="NCBI Taxonomy" id="1675788"/>
    <lineage>
        <taxon>Bacteria</taxon>
        <taxon>Pseudomonadati</taxon>
        <taxon>Pseudomonadota</taxon>
        <taxon>Alphaproteobacteria</taxon>
        <taxon>Rhodobacterales</taxon>
        <taxon>Paracoccaceae</taxon>
        <taxon>Paracoccus</taxon>
    </lineage>
</organism>
<dbReference type="InterPro" id="IPR036388">
    <property type="entry name" value="WH-like_DNA-bd_sf"/>
</dbReference>
<dbReference type="InterPro" id="IPR036390">
    <property type="entry name" value="WH_DNA-bd_sf"/>
</dbReference>
<dbReference type="OrthoDB" id="7063965at2"/>
<dbReference type="InterPro" id="IPR039422">
    <property type="entry name" value="MarR/SlyA-like"/>
</dbReference>
<protein>
    <submittedName>
        <fullName evidence="2">MarR family transcriptional regulator</fullName>
    </submittedName>
</protein>
<keyword evidence="3" id="KW-1185">Reference proteome</keyword>
<evidence type="ECO:0000313" key="2">
    <source>
        <dbReference type="EMBL" id="RJE89414.1"/>
    </source>
</evidence>
<evidence type="ECO:0000313" key="3">
    <source>
        <dbReference type="Proteomes" id="UP000284202"/>
    </source>
</evidence>
<dbReference type="GO" id="GO:0003700">
    <property type="term" value="F:DNA-binding transcription factor activity"/>
    <property type="evidence" value="ECO:0007669"/>
    <property type="project" value="InterPro"/>
</dbReference>
<evidence type="ECO:0000259" key="1">
    <source>
        <dbReference type="PROSITE" id="PS50995"/>
    </source>
</evidence>
<dbReference type="Pfam" id="PF12802">
    <property type="entry name" value="MarR_2"/>
    <property type="match status" value="1"/>
</dbReference>
<dbReference type="Gene3D" id="1.10.10.10">
    <property type="entry name" value="Winged helix-like DNA-binding domain superfamily/Winged helix DNA-binding domain"/>
    <property type="match status" value="1"/>
</dbReference>
<dbReference type="AlphaFoldDB" id="A0A418T851"/>
<dbReference type="PANTHER" id="PTHR33164">
    <property type="entry name" value="TRANSCRIPTIONAL REGULATOR, MARR FAMILY"/>
    <property type="match status" value="1"/>
</dbReference>